<feature type="transmembrane region" description="Helical" evidence="6">
    <location>
        <begin position="58"/>
        <end position="78"/>
    </location>
</feature>
<dbReference type="PANTHER" id="PTHR38480">
    <property type="entry name" value="SLR0254 PROTEIN"/>
    <property type="match status" value="1"/>
</dbReference>
<keyword evidence="3 6" id="KW-1133">Transmembrane helix</keyword>
<keyword evidence="9" id="KW-1185">Reference proteome</keyword>
<reference evidence="9" key="1">
    <citation type="submission" date="2023-07" db="EMBL/GenBank/DDBJ databases">
        <title>30 novel species of actinomycetes from the DSMZ collection.</title>
        <authorList>
            <person name="Nouioui I."/>
        </authorList>
    </citation>
    <scope>NUCLEOTIDE SEQUENCE [LARGE SCALE GENOMIC DNA]</scope>
    <source>
        <strain evidence="9">DSM 44918</strain>
    </source>
</reference>
<organism evidence="8 9">
    <name type="scientific">Streptomyces millisiae</name>
    <dbReference type="NCBI Taxonomy" id="3075542"/>
    <lineage>
        <taxon>Bacteria</taxon>
        <taxon>Bacillati</taxon>
        <taxon>Actinomycetota</taxon>
        <taxon>Actinomycetes</taxon>
        <taxon>Kitasatosporales</taxon>
        <taxon>Streptomycetaceae</taxon>
        <taxon>Streptomyces</taxon>
    </lineage>
</organism>
<dbReference type="RefSeq" id="WP_311601949.1">
    <property type="nucleotide sequence ID" value="NZ_JAVREM010000046.1"/>
</dbReference>
<comment type="caution">
    <text evidence="8">The sequence shown here is derived from an EMBL/GenBank/DDBJ whole genome shotgun (WGS) entry which is preliminary data.</text>
</comment>
<dbReference type="EMBL" id="JAVREM010000046">
    <property type="protein sequence ID" value="MDT0321712.1"/>
    <property type="molecule type" value="Genomic_DNA"/>
</dbReference>
<feature type="region of interest" description="Disordered" evidence="5">
    <location>
        <begin position="272"/>
        <end position="296"/>
    </location>
</feature>
<feature type="domain" description="RDD" evidence="7">
    <location>
        <begin position="17"/>
        <end position="141"/>
    </location>
</feature>
<evidence type="ECO:0000256" key="1">
    <source>
        <dbReference type="ARBA" id="ARBA00004141"/>
    </source>
</evidence>
<feature type="transmembrane region" description="Helical" evidence="6">
    <location>
        <begin position="26"/>
        <end position="52"/>
    </location>
</feature>
<evidence type="ECO:0000313" key="8">
    <source>
        <dbReference type="EMBL" id="MDT0321712.1"/>
    </source>
</evidence>
<evidence type="ECO:0000256" key="6">
    <source>
        <dbReference type="SAM" id="Phobius"/>
    </source>
</evidence>
<dbReference type="Proteomes" id="UP001183420">
    <property type="component" value="Unassembled WGS sequence"/>
</dbReference>
<evidence type="ECO:0000259" key="7">
    <source>
        <dbReference type="Pfam" id="PF06271"/>
    </source>
</evidence>
<sequence>MSQLVTGDAVVLGLQPARLPSRTMALVIDLVVVVGGYLLVSVVLLSTVLSLGTATADAVGVALLLLVLVGVPIAVETLSRGRSLGKLVFGLRVVRADGGPIRFRHALVRGAVGFVEILLTAGSVACVASLVSAEGRRLGDVFGGTLVVRERMPVTASAPLPPPPPWIAGEFAQLDLSRVPDRLWLAARQLLGRLEQLDQGVAWSMSARLANDVMASVGVPAPQGMPPAAYLAALVAERQRREAARVFGGPPVQPAPPPVQAPWPPVQAAPVEAVPPREIPERPGEAPRAGGFTPPA</sequence>
<dbReference type="InterPro" id="IPR010432">
    <property type="entry name" value="RDD"/>
</dbReference>
<keyword evidence="2 6" id="KW-0812">Transmembrane</keyword>
<dbReference type="Pfam" id="PF06271">
    <property type="entry name" value="RDD"/>
    <property type="match status" value="1"/>
</dbReference>
<proteinExistence type="predicted"/>
<protein>
    <submittedName>
        <fullName evidence="8">RDD family protein</fullName>
    </submittedName>
</protein>
<evidence type="ECO:0000256" key="5">
    <source>
        <dbReference type="SAM" id="MobiDB-lite"/>
    </source>
</evidence>
<keyword evidence="4 6" id="KW-0472">Membrane</keyword>
<gene>
    <name evidence="8" type="ORF">RNC47_25605</name>
</gene>
<dbReference type="PANTHER" id="PTHR38480:SF1">
    <property type="entry name" value="SLR0254 PROTEIN"/>
    <property type="match status" value="1"/>
</dbReference>
<accession>A0ABU2LVU3</accession>
<evidence type="ECO:0000256" key="4">
    <source>
        <dbReference type="ARBA" id="ARBA00023136"/>
    </source>
</evidence>
<evidence type="ECO:0000313" key="9">
    <source>
        <dbReference type="Proteomes" id="UP001183420"/>
    </source>
</evidence>
<name>A0ABU2LVU3_9ACTN</name>
<evidence type="ECO:0000256" key="2">
    <source>
        <dbReference type="ARBA" id="ARBA00022692"/>
    </source>
</evidence>
<comment type="subcellular location">
    <subcellularLocation>
        <location evidence="1">Membrane</location>
        <topology evidence="1">Multi-pass membrane protein</topology>
    </subcellularLocation>
</comment>
<evidence type="ECO:0000256" key="3">
    <source>
        <dbReference type="ARBA" id="ARBA00022989"/>
    </source>
</evidence>